<dbReference type="PANTHER" id="PTHR43133:SF8">
    <property type="entry name" value="RNA POLYMERASE SIGMA FACTOR HI_1459-RELATED"/>
    <property type="match status" value="1"/>
</dbReference>
<keyword evidence="5" id="KW-0804">Transcription</keyword>
<evidence type="ECO:0000256" key="4">
    <source>
        <dbReference type="ARBA" id="ARBA00023125"/>
    </source>
</evidence>
<dbReference type="CDD" id="cd06171">
    <property type="entry name" value="Sigma70_r4"/>
    <property type="match status" value="1"/>
</dbReference>
<proteinExistence type="inferred from homology"/>
<dbReference type="InterPro" id="IPR039425">
    <property type="entry name" value="RNA_pol_sigma-70-like"/>
</dbReference>
<dbReference type="InterPro" id="IPR013249">
    <property type="entry name" value="RNA_pol_sigma70_r4_t2"/>
</dbReference>
<keyword evidence="2" id="KW-0805">Transcription regulation</keyword>
<evidence type="ECO:0000313" key="8">
    <source>
        <dbReference type="EMBL" id="MBD7980418.1"/>
    </source>
</evidence>
<dbReference type="PANTHER" id="PTHR43133">
    <property type="entry name" value="RNA POLYMERASE ECF-TYPE SIGMA FACTO"/>
    <property type="match status" value="1"/>
</dbReference>
<comment type="caution">
    <text evidence="8">The sequence shown here is derived from an EMBL/GenBank/DDBJ whole genome shotgun (WGS) entry which is preliminary data.</text>
</comment>
<dbReference type="Pfam" id="PF08281">
    <property type="entry name" value="Sigma70_r4_2"/>
    <property type="match status" value="1"/>
</dbReference>
<protein>
    <submittedName>
        <fullName evidence="8">Sigma-70 family RNA polymerase sigma factor</fullName>
    </submittedName>
</protein>
<evidence type="ECO:0000256" key="3">
    <source>
        <dbReference type="ARBA" id="ARBA00023082"/>
    </source>
</evidence>
<reference evidence="8 9" key="1">
    <citation type="submission" date="2020-08" db="EMBL/GenBank/DDBJ databases">
        <title>A Genomic Blueprint of the Chicken Gut Microbiome.</title>
        <authorList>
            <person name="Gilroy R."/>
            <person name="Ravi A."/>
            <person name="Getino M."/>
            <person name="Pursley I."/>
            <person name="Horton D.L."/>
            <person name="Alikhan N.-F."/>
            <person name="Baker D."/>
            <person name="Gharbi K."/>
            <person name="Hall N."/>
            <person name="Watson M."/>
            <person name="Adriaenssens E.M."/>
            <person name="Foster-Nyarko E."/>
            <person name="Jarju S."/>
            <person name="Secka A."/>
            <person name="Antonio M."/>
            <person name="Oren A."/>
            <person name="Chaudhuri R."/>
            <person name="La Ragione R.M."/>
            <person name="Hildebrand F."/>
            <person name="Pallen M.J."/>
        </authorList>
    </citation>
    <scope>NUCLEOTIDE SEQUENCE [LARGE SCALE GENOMIC DNA]</scope>
    <source>
        <strain evidence="8 9">Sa2CUA9</strain>
    </source>
</reference>
<dbReference type="InterPro" id="IPR013324">
    <property type="entry name" value="RNA_pol_sigma_r3/r4-like"/>
</dbReference>
<dbReference type="Proteomes" id="UP000655570">
    <property type="component" value="Unassembled WGS sequence"/>
</dbReference>
<evidence type="ECO:0000313" key="9">
    <source>
        <dbReference type="Proteomes" id="UP000655570"/>
    </source>
</evidence>
<evidence type="ECO:0000256" key="5">
    <source>
        <dbReference type="ARBA" id="ARBA00023163"/>
    </source>
</evidence>
<sequence length="207" mass="22583">MPAIPPGAPVTPPPRDDAWFEALFTAHTTAVYRYFRRRLPAQVGGAGPDAEDLTAEVFATAWRRRADVPEAAELPWLYRTAGFVLANHRRKLRPVLVADVPEEPDDVDPMSLALGDDHVRRVLAALSSRDRRILLLNAWDGVSGDELAEILGVSRGGADAALSRARSRLREAWAAQARAGDTGEVPVVQVRARTATPTLRPVQDPES</sequence>
<dbReference type="SUPFAM" id="SSF88946">
    <property type="entry name" value="Sigma2 domain of RNA polymerase sigma factors"/>
    <property type="match status" value="1"/>
</dbReference>
<evidence type="ECO:0000259" key="6">
    <source>
        <dbReference type="Pfam" id="PF04542"/>
    </source>
</evidence>
<evidence type="ECO:0000256" key="2">
    <source>
        <dbReference type="ARBA" id="ARBA00023015"/>
    </source>
</evidence>
<dbReference type="InterPro" id="IPR013325">
    <property type="entry name" value="RNA_pol_sigma_r2"/>
</dbReference>
<dbReference type="InterPro" id="IPR007627">
    <property type="entry name" value="RNA_pol_sigma70_r2"/>
</dbReference>
<dbReference type="InterPro" id="IPR036388">
    <property type="entry name" value="WH-like_DNA-bd_sf"/>
</dbReference>
<comment type="similarity">
    <text evidence="1">Belongs to the sigma-70 factor family. ECF subfamily.</text>
</comment>
<evidence type="ECO:0000256" key="1">
    <source>
        <dbReference type="ARBA" id="ARBA00010641"/>
    </source>
</evidence>
<dbReference type="Gene3D" id="1.10.10.10">
    <property type="entry name" value="Winged helix-like DNA-binding domain superfamily/Winged helix DNA-binding domain"/>
    <property type="match status" value="1"/>
</dbReference>
<gene>
    <name evidence="8" type="ORF">H9641_06765</name>
</gene>
<dbReference type="NCBIfam" id="TIGR02937">
    <property type="entry name" value="sigma70-ECF"/>
    <property type="match status" value="1"/>
</dbReference>
<dbReference type="InterPro" id="IPR014284">
    <property type="entry name" value="RNA_pol_sigma-70_dom"/>
</dbReference>
<dbReference type="Pfam" id="PF04542">
    <property type="entry name" value="Sigma70_r2"/>
    <property type="match status" value="1"/>
</dbReference>
<evidence type="ECO:0000259" key="7">
    <source>
        <dbReference type="Pfam" id="PF08281"/>
    </source>
</evidence>
<keyword evidence="3" id="KW-0731">Sigma factor</keyword>
<feature type="domain" description="RNA polymerase sigma-70 region 2" evidence="6">
    <location>
        <begin position="23"/>
        <end position="93"/>
    </location>
</feature>
<keyword evidence="4" id="KW-0238">DNA-binding</keyword>
<organism evidence="8 9">
    <name type="scientific">Oerskovia merdavium</name>
    <dbReference type="NCBI Taxonomy" id="2762227"/>
    <lineage>
        <taxon>Bacteria</taxon>
        <taxon>Bacillati</taxon>
        <taxon>Actinomycetota</taxon>
        <taxon>Actinomycetes</taxon>
        <taxon>Micrococcales</taxon>
        <taxon>Cellulomonadaceae</taxon>
        <taxon>Oerskovia</taxon>
    </lineage>
</organism>
<dbReference type="SUPFAM" id="SSF88659">
    <property type="entry name" value="Sigma3 and sigma4 domains of RNA polymerase sigma factors"/>
    <property type="match status" value="1"/>
</dbReference>
<name>A0ABR8TX96_9CELL</name>
<dbReference type="Gene3D" id="1.10.1740.10">
    <property type="match status" value="1"/>
</dbReference>
<dbReference type="EMBL" id="JACSQF010000005">
    <property type="protein sequence ID" value="MBD7980418.1"/>
    <property type="molecule type" value="Genomic_DNA"/>
</dbReference>
<keyword evidence="9" id="KW-1185">Reference proteome</keyword>
<accession>A0ABR8TX96</accession>
<feature type="domain" description="RNA polymerase sigma factor 70 region 4 type 2" evidence="7">
    <location>
        <begin position="119"/>
        <end position="169"/>
    </location>
</feature>